<accession>A0A6P6Y7J9</accession>
<feature type="transmembrane region" description="Helical" evidence="10">
    <location>
        <begin position="318"/>
        <end position="336"/>
    </location>
</feature>
<dbReference type="OrthoDB" id="6510205at2759"/>
<dbReference type="GO" id="GO:0005886">
    <property type="term" value="C:plasma membrane"/>
    <property type="evidence" value="ECO:0007669"/>
    <property type="project" value="TreeGrafter"/>
</dbReference>
<keyword evidence="3" id="KW-0808">Transferase</keyword>
<dbReference type="PANTHER" id="PTHR21290:SF27">
    <property type="entry name" value="PHOSPHATIDYLCHOLINE:CERAMIDE CHOLINEPHOSPHOTRANSFERASE 1"/>
    <property type="match status" value="1"/>
</dbReference>
<feature type="transmembrane region" description="Helical" evidence="10">
    <location>
        <begin position="240"/>
        <end position="261"/>
    </location>
</feature>
<evidence type="ECO:0000256" key="9">
    <source>
        <dbReference type="SAM" id="MobiDB-lite"/>
    </source>
</evidence>
<evidence type="ECO:0000256" key="4">
    <source>
        <dbReference type="ARBA" id="ARBA00022692"/>
    </source>
</evidence>
<dbReference type="RefSeq" id="XP_027200976.1">
    <property type="nucleotide sequence ID" value="XM_027345175.1"/>
</dbReference>
<evidence type="ECO:0000256" key="6">
    <source>
        <dbReference type="ARBA" id="ARBA00022989"/>
    </source>
</evidence>
<gene>
    <name evidence="13" type="primary">LOC113795003</name>
</gene>
<sequence>MANDIYRINEFNDDERGGGNGDHRNGDISNGQLNGTTISNDHHHHHKNNSEKNRHQSMKSLMMNGNTNTVAINHSGSYNNNNNHHHHNNHCDHHQHHLFDNIHHKIINISQQSLNDTKINEQTGVDHCAHINVINHDNDNDKYRLMANNNNNNNTSNGHINNNNNNNNNVGNVNNYCNNTNNKNSNNCKEISISVTPSMAAKTEETNMSTSLSSTTSTSSSSLMKIDSSLLTFRANLSTFLSSFSFLCIGVIFNLAVLAIIHERVPYDAATLPDIAFDLLPRYDLALNVSEYIIMFMSTSVLLMIACHRYRWIIISRLFIILGLLYIFRAICMSVTQVPVSNKDYYCSPRLNLQETSTWELIKTVIWRIIYLSLGMGLSVNGHHTYCGDFIFSGHTVILVTSDLFLVYYWLSDRRPIYFKFIKYGYHLMVIIGIIAILIARGHYMVDIVLAIVISKLIFYIYHVLCHYAIIHHNHHRYHQQQQSMKQHFEQNPFNHHHQSTDDTSIVIKADSSSTNNHRPITSDESFIYQQQQQQHCQIQRNPLNTWWYTIFEYFEKNTIHHHIQIVNSFEWPWKLFLNSKRQPLMMIV</sequence>
<keyword evidence="7" id="KW-0443">Lipid metabolism</keyword>
<dbReference type="AlphaFoldDB" id="A0A6P6Y7J9"/>
<comment type="subcellular location">
    <subcellularLocation>
        <location evidence="1">Membrane</location>
        <topology evidence="1">Multi-pass membrane protein</topology>
    </subcellularLocation>
</comment>
<dbReference type="KEGG" id="dpte:113795003"/>
<dbReference type="InterPro" id="IPR025749">
    <property type="entry name" value="Sphingomyelin_synth-like_dom"/>
</dbReference>
<dbReference type="InParanoid" id="A0A6P6Y7J9"/>
<evidence type="ECO:0000256" key="2">
    <source>
        <dbReference type="ARBA" id="ARBA00005441"/>
    </source>
</evidence>
<feature type="region of interest" description="Disordered" evidence="9">
    <location>
        <begin position="157"/>
        <end position="178"/>
    </location>
</feature>
<evidence type="ECO:0000256" key="1">
    <source>
        <dbReference type="ARBA" id="ARBA00004141"/>
    </source>
</evidence>
<proteinExistence type="inferred from homology"/>
<feature type="compositionally biased region" description="Polar residues" evidence="9">
    <location>
        <begin position="68"/>
        <end position="78"/>
    </location>
</feature>
<keyword evidence="6 10" id="KW-1133">Transmembrane helix</keyword>
<feature type="transmembrane region" description="Helical" evidence="10">
    <location>
        <begin position="285"/>
        <end position="306"/>
    </location>
</feature>
<keyword evidence="4 10" id="KW-0812">Transmembrane</keyword>
<dbReference type="Proteomes" id="UP000515146">
    <property type="component" value="Unplaced"/>
</dbReference>
<evidence type="ECO:0000256" key="8">
    <source>
        <dbReference type="ARBA" id="ARBA00023136"/>
    </source>
</evidence>
<reference evidence="13" key="1">
    <citation type="submission" date="2025-08" db="UniProtKB">
        <authorList>
            <consortium name="RefSeq"/>
        </authorList>
    </citation>
    <scope>IDENTIFICATION</scope>
    <source>
        <strain evidence="13">Airmid</strain>
    </source>
</reference>
<evidence type="ECO:0000256" key="5">
    <source>
        <dbReference type="ARBA" id="ARBA00022919"/>
    </source>
</evidence>
<protein>
    <submittedName>
        <fullName evidence="13">Diacylglycerol O-acyltransferase 1-like</fullName>
    </submittedName>
</protein>
<keyword evidence="8 10" id="KW-0472">Membrane</keyword>
<dbReference type="GO" id="GO:0046513">
    <property type="term" value="P:ceramide biosynthetic process"/>
    <property type="evidence" value="ECO:0007669"/>
    <property type="project" value="TreeGrafter"/>
</dbReference>
<dbReference type="GO" id="GO:0047493">
    <property type="term" value="F:ceramide cholinephosphotransferase activity"/>
    <property type="evidence" value="ECO:0007669"/>
    <property type="project" value="TreeGrafter"/>
</dbReference>
<name>A0A6P6Y7J9_DERPT</name>
<dbReference type="InterPro" id="IPR045221">
    <property type="entry name" value="Sphingomyelin_synth-like"/>
</dbReference>
<dbReference type="GO" id="GO:0006686">
    <property type="term" value="P:sphingomyelin biosynthetic process"/>
    <property type="evidence" value="ECO:0007669"/>
    <property type="project" value="TreeGrafter"/>
</dbReference>
<evidence type="ECO:0000256" key="7">
    <source>
        <dbReference type="ARBA" id="ARBA00023098"/>
    </source>
</evidence>
<keyword evidence="12" id="KW-1185">Reference proteome</keyword>
<dbReference type="PANTHER" id="PTHR21290">
    <property type="entry name" value="SPHINGOMYELIN SYNTHETASE"/>
    <property type="match status" value="1"/>
</dbReference>
<feature type="region of interest" description="Disordered" evidence="9">
    <location>
        <begin position="1"/>
        <end position="55"/>
    </location>
</feature>
<feature type="transmembrane region" description="Helical" evidence="10">
    <location>
        <begin position="448"/>
        <end position="471"/>
    </location>
</feature>
<evidence type="ECO:0000313" key="12">
    <source>
        <dbReference type="Proteomes" id="UP000515146"/>
    </source>
</evidence>
<dbReference type="GO" id="GO:0000139">
    <property type="term" value="C:Golgi membrane"/>
    <property type="evidence" value="ECO:0007669"/>
    <property type="project" value="TreeGrafter"/>
</dbReference>
<feature type="region of interest" description="Disordered" evidence="9">
    <location>
        <begin position="68"/>
        <end position="93"/>
    </location>
</feature>
<keyword evidence="5" id="KW-0746">Sphingolipid metabolism</keyword>
<dbReference type="GO" id="GO:0033188">
    <property type="term" value="F:sphingomyelin synthase activity"/>
    <property type="evidence" value="ECO:0007669"/>
    <property type="project" value="TreeGrafter"/>
</dbReference>
<feature type="transmembrane region" description="Helical" evidence="10">
    <location>
        <begin position="424"/>
        <end position="442"/>
    </location>
</feature>
<dbReference type="Pfam" id="PF14360">
    <property type="entry name" value="PAP2_C"/>
    <property type="match status" value="1"/>
</dbReference>
<organism evidence="12 13">
    <name type="scientific">Dermatophagoides pteronyssinus</name>
    <name type="common">European house dust mite</name>
    <dbReference type="NCBI Taxonomy" id="6956"/>
    <lineage>
        <taxon>Eukaryota</taxon>
        <taxon>Metazoa</taxon>
        <taxon>Ecdysozoa</taxon>
        <taxon>Arthropoda</taxon>
        <taxon>Chelicerata</taxon>
        <taxon>Arachnida</taxon>
        <taxon>Acari</taxon>
        <taxon>Acariformes</taxon>
        <taxon>Sarcoptiformes</taxon>
        <taxon>Astigmata</taxon>
        <taxon>Psoroptidia</taxon>
        <taxon>Analgoidea</taxon>
        <taxon>Pyroglyphidae</taxon>
        <taxon>Dermatophagoidinae</taxon>
        <taxon>Dermatophagoides</taxon>
    </lineage>
</organism>
<evidence type="ECO:0000256" key="3">
    <source>
        <dbReference type="ARBA" id="ARBA00022679"/>
    </source>
</evidence>
<comment type="similarity">
    <text evidence="2">Belongs to the sphingomyelin synthase family.</text>
</comment>
<evidence type="ECO:0000259" key="11">
    <source>
        <dbReference type="Pfam" id="PF14360"/>
    </source>
</evidence>
<feature type="compositionally biased region" description="Polar residues" evidence="9">
    <location>
        <begin position="28"/>
        <end position="39"/>
    </location>
</feature>
<feature type="compositionally biased region" description="Basic and acidic residues" evidence="9">
    <location>
        <begin position="14"/>
        <end position="26"/>
    </location>
</feature>
<feature type="domain" description="Sphingomyelin synthase-like" evidence="11">
    <location>
        <begin position="387"/>
        <end position="463"/>
    </location>
</feature>
<feature type="transmembrane region" description="Helical" evidence="10">
    <location>
        <begin position="390"/>
        <end position="412"/>
    </location>
</feature>
<evidence type="ECO:0000313" key="13">
    <source>
        <dbReference type="RefSeq" id="XP_027200976.1"/>
    </source>
</evidence>
<dbReference type="GO" id="GO:0005789">
    <property type="term" value="C:endoplasmic reticulum membrane"/>
    <property type="evidence" value="ECO:0007669"/>
    <property type="project" value="TreeGrafter"/>
</dbReference>
<evidence type="ECO:0000256" key="10">
    <source>
        <dbReference type="SAM" id="Phobius"/>
    </source>
</evidence>